<protein>
    <recommendedName>
        <fullName evidence="6">DUF881 domain-containing protein</fullName>
    </recommendedName>
</protein>
<feature type="region of interest" description="Disordered" evidence="2">
    <location>
        <begin position="1"/>
        <end position="21"/>
    </location>
</feature>
<evidence type="ECO:0000256" key="2">
    <source>
        <dbReference type="SAM" id="MobiDB-lite"/>
    </source>
</evidence>
<dbReference type="PANTHER" id="PTHR37313">
    <property type="entry name" value="UPF0749 PROTEIN RV1825"/>
    <property type="match status" value="1"/>
</dbReference>
<feature type="transmembrane region" description="Helical" evidence="3">
    <location>
        <begin position="55"/>
        <end position="74"/>
    </location>
</feature>
<comment type="caution">
    <text evidence="4">The sequence shown here is derived from an EMBL/GenBank/DDBJ whole genome shotgun (WGS) entry which is preliminary data.</text>
</comment>
<dbReference type="InterPro" id="IPR010273">
    <property type="entry name" value="DUF881"/>
</dbReference>
<keyword evidence="3" id="KW-0472">Membrane</keyword>
<reference evidence="4 5" key="1">
    <citation type="submission" date="2017-12" db="EMBL/GenBank/DDBJ databases">
        <title>Phylogenetic diversity of female urinary microbiome.</title>
        <authorList>
            <person name="Thomas-White K."/>
            <person name="Wolfe A.J."/>
        </authorList>
    </citation>
    <scope>NUCLEOTIDE SEQUENCE [LARGE SCALE GENOMIC DNA]</scope>
    <source>
        <strain evidence="4 5">UMB0250</strain>
    </source>
</reference>
<proteinExistence type="inferred from homology"/>
<accession>A0A2I1I4W1</accession>
<dbReference type="RefSeq" id="WP_101628147.1">
    <property type="nucleotide sequence ID" value="NZ_JBCOMK010000062.1"/>
</dbReference>
<dbReference type="OrthoDB" id="3218134at2"/>
<evidence type="ECO:0000256" key="1">
    <source>
        <dbReference type="ARBA" id="ARBA00009108"/>
    </source>
</evidence>
<gene>
    <name evidence="4" type="ORF">CYJ25_05265</name>
</gene>
<dbReference type="Gene3D" id="3.30.70.1880">
    <property type="entry name" value="Protein of unknown function DUF881"/>
    <property type="match status" value="1"/>
</dbReference>
<organism evidence="4 5">
    <name type="scientific">Schaalia turicensis</name>
    <dbReference type="NCBI Taxonomy" id="131111"/>
    <lineage>
        <taxon>Bacteria</taxon>
        <taxon>Bacillati</taxon>
        <taxon>Actinomycetota</taxon>
        <taxon>Actinomycetes</taxon>
        <taxon>Actinomycetales</taxon>
        <taxon>Actinomycetaceae</taxon>
        <taxon>Schaalia</taxon>
    </lineage>
</organism>
<evidence type="ECO:0000313" key="4">
    <source>
        <dbReference type="EMBL" id="PKY66167.1"/>
    </source>
</evidence>
<sequence length="278" mass="29217">MQEYNKHTTSSSPAQGSDPAASMSLLTSLLNNPLDVGYESYDDTQHSKHWWHRPIAFVFTLALGFTLTIAVMSLRTAQDADITQSLRDQAQSSQSVVASLQDNVQSLSTRVNQAASSTAPQVLVDPSIALTNAMEPVVGPGITVTVKDSSSAKTLTQGSRGQVRDIDLNVIVNALWAGGAEAISINDLRIGPGTFIRTAGSAILVNVTPVESPYEVRAIGDANTLSVGLVRGSTGDFLSTAKSMNGIEISAAGTAEIQMPALNVRTPQYAVASNSQGE</sequence>
<dbReference type="Proteomes" id="UP000234545">
    <property type="component" value="Unassembled WGS sequence"/>
</dbReference>
<evidence type="ECO:0008006" key="6">
    <source>
        <dbReference type="Google" id="ProtNLM"/>
    </source>
</evidence>
<comment type="similarity">
    <text evidence="1">Belongs to the UPF0749 family.</text>
</comment>
<evidence type="ECO:0000256" key="3">
    <source>
        <dbReference type="SAM" id="Phobius"/>
    </source>
</evidence>
<evidence type="ECO:0000313" key="5">
    <source>
        <dbReference type="Proteomes" id="UP000234545"/>
    </source>
</evidence>
<keyword evidence="3" id="KW-0812">Transmembrane</keyword>
<dbReference type="Pfam" id="PF05949">
    <property type="entry name" value="DUF881"/>
    <property type="match status" value="1"/>
</dbReference>
<dbReference type="PANTHER" id="PTHR37313:SF1">
    <property type="entry name" value="UPF0749 PROTEIN RV1823"/>
    <property type="match status" value="1"/>
</dbReference>
<name>A0A2I1I4W1_9ACTO</name>
<keyword evidence="3" id="KW-1133">Transmembrane helix</keyword>
<dbReference type="GO" id="GO:0005886">
    <property type="term" value="C:plasma membrane"/>
    <property type="evidence" value="ECO:0007669"/>
    <property type="project" value="TreeGrafter"/>
</dbReference>
<dbReference type="EMBL" id="PKKJ01000005">
    <property type="protein sequence ID" value="PKY66167.1"/>
    <property type="molecule type" value="Genomic_DNA"/>
</dbReference>
<dbReference type="AlphaFoldDB" id="A0A2I1I4W1"/>